<dbReference type="PANTHER" id="PTHR33371:SF19">
    <property type="entry name" value="MCE-FAMILY PROTEIN MCE4A"/>
    <property type="match status" value="1"/>
</dbReference>
<reference evidence="4" key="2">
    <citation type="submission" date="2015-09" db="EMBL/GenBank/DDBJ databases">
        <title>Draft genome sequence of Mycobacterium neoaurum DSM 44074.</title>
        <authorList>
            <person name="Croce O."/>
            <person name="Robert C."/>
            <person name="Raoult D."/>
            <person name="Drancourt M."/>
        </authorList>
    </citation>
    <scope>NUCLEOTIDE SEQUENCE</scope>
    <source>
        <strain evidence="4">DSM 44074</strain>
    </source>
</reference>
<dbReference type="AlphaFoldDB" id="A0AAV2WQR2"/>
<feature type="domain" description="Mce/MlaD" evidence="2">
    <location>
        <begin position="37"/>
        <end position="115"/>
    </location>
</feature>
<dbReference type="GO" id="GO:0051701">
    <property type="term" value="P:biological process involved in interaction with host"/>
    <property type="evidence" value="ECO:0007669"/>
    <property type="project" value="TreeGrafter"/>
</dbReference>
<dbReference type="PANTHER" id="PTHR33371">
    <property type="entry name" value="INTERMEMBRANE PHOSPHOLIPID TRANSPORT SYSTEM BINDING PROTEIN MLAD-RELATED"/>
    <property type="match status" value="1"/>
</dbReference>
<feature type="transmembrane region" description="Helical" evidence="1">
    <location>
        <begin position="7"/>
        <end position="30"/>
    </location>
</feature>
<evidence type="ECO:0000259" key="3">
    <source>
        <dbReference type="Pfam" id="PF11887"/>
    </source>
</evidence>
<evidence type="ECO:0000256" key="1">
    <source>
        <dbReference type="SAM" id="Phobius"/>
    </source>
</evidence>
<protein>
    <submittedName>
        <fullName evidence="4">MCE-family protein</fullName>
    </submittedName>
</protein>
<dbReference type="NCBIfam" id="TIGR00996">
    <property type="entry name" value="Mtu_fam_mce"/>
    <property type="match status" value="1"/>
</dbReference>
<dbReference type="InterPro" id="IPR003399">
    <property type="entry name" value="Mce/MlaD"/>
</dbReference>
<evidence type="ECO:0000313" key="4">
    <source>
        <dbReference type="EMBL" id="CDQ46626.1"/>
    </source>
</evidence>
<dbReference type="Pfam" id="PF11887">
    <property type="entry name" value="Mce4_CUP1"/>
    <property type="match status" value="1"/>
</dbReference>
<feature type="domain" description="Mammalian cell entry C-terminal" evidence="3">
    <location>
        <begin position="120"/>
        <end position="331"/>
    </location>
</feature>
<reference evidence="4" key="1">
    <citation type="submission" date="2014-05" db="EMBL/GenBank/DDBJ databases">
        <authorList>
            <person name="Urmite Genomes"/>
        </authorList>
    </citation>
    <scope>NUCLEOTIDE SEQUENCE</scope>
    <source>
        <strain evidence="4">DSM 44074</strain>
    </source>
</reference>
<dbReference type="Proteomes" id="UP000028864">
    <property type="component" value="Unassembled WGS sequence"/>
</dbReference>
<keyword evidence="1" id="KW-0472">Membrane</keyword>
<dbReference type="InterPro" id="IPR005693">
    <property type="entry name" value="Mce"/>
</dbReference>
<dbReference type="InterPro" id="IPR052336">
    <property type="entry name" value="MlaD_Phospholipid_Transporter"/>
</dbReference>
<evidence type="ECO:0000259" key="2">
    <source>
        <dbReference type="Pfam" id="PF02470"/>
    </source>
</evidence>
<gene>
    <name evidence="4" type="ORF">BN1047_04535</name>
</gene>
<dbReference type="EMBL" id="LK021341">
    <property type="protein sequence ID" value="CDQ46626.1"/>
    <property type="molecule type" value="Genomic_DNA"/>
</dbReference>
<dbReference type="GO" id="GO:0005576">
    <property type="term" value="C:extracellular region"/>
    <property type="evidence" value="ECO:0007669"/>
    <property type="project" value="TreeGrafter"/>
</dbReference>
<keyword evidence="1" id="KW-1133">Transmembrane helix</keyword>
<accession>A0AAV2WQR2</accession>
<dbReference type="Pfam" id="PF02470">
    <property type="entry name" value="MlaD"/>
    <property type="match status" value="1"/>
</dbReference>
<sequence length="399" mass="42360">MTKTERVRVLAGLGMVLALVLIVGLSVGLFRGSFTKTVPLTIISQRAGLVMNPDAKVKMRGVQVGTVAAIESRPDGMAVLHLAMDPAQLERIPANVKVDIAASTVFGAKFVQLQAPADPSPEPVQAGATLQGDTVTVEINTVFQQLTQLLDSIDPLKVNETLGAISDAFNGRGEQFGRTLSDFNSFLAKIEPSLDNLSTITRQLPPVLTAYADGAQDVITAVDNTSRLSNSIVEEQNNLDAFLVSATGLADVGIEVVGGNRQALRDLAHILLPTTTLLDKYHEDLGCAVGGLVPFSKSPPFLVPGLHLSASLVLGTERYRYPQDLPRVAAKADRSYCKEFGLPDVPPEFRVPALVADTGSNPYQYGNQGILLNSDGLKQMLFGPLGGPPRNSAQIGMPG</sequence>
<evidence type="ECO:0000313" key="5">
    <source>
        <dbReference type="Proteomes" id="UP000028864"/>
    </source>
</evidence>
<dbReference type="InterPro" id="IPR024516">
    <property type="entry name" value="Mce_C"/>
</dbReference>
<proteinExistence type="predicted"/>
<keyword evidence="1" id="KW-0812">Transmembrane</keyword>
<organism evidence="4 5">
    <name type="scientific">Mycolicibacterium neoaurum</name>
    <name type="common">Mycobacterium neoaurum</name>
    <dbReference type="NCBI Taxonomy" id="1795"/>
    <lineage>
        <taxon>Bacteria</taxon>
        <taxon>Bacillati</taxon>
        <taxon>Actinomycetota</taxon>
        <taxon>Actinomycetes</taxon>
        <taxon>Mycobacteriales</taxon>
        <taxon>Mycobacteriaceae</taxon>
        <taxon>Mycolicibacterium</taxon>
    </lineage>
</organism>
<name>A0AAV2WQR2_MYCNE</name>